<name>A0A345RV92_9PSED</name>
<accession>A0A345RV92</accession>
<dbReference type="EMBL" id="CP029608">
    <property type="protein sequence ID" value="AXI63208.1"/>
    <property type="molecule type" value="Genomic_DNA"/>
</dbReference>
<dbReference type="PIRSF" id="PIRSF029394">
    <property type="entry name" value="UCP029394"/>
    <property type="match status" value="1"/>
</dbReference>
<evidence type="ECO:0000313" key="1">
    <source>
        <dbReference type="EMBL" id="AXI63208.1"/>
    </source>
</evidence>
<dbReference type="AlphaFoldDB" id="A0A345RV92"/>
<dbReference type="InterPro" id="IPR016918">
    <property type="entry name" value="UCP029394"/>
</dbReference>
<sequence length="138" mass="15469">MNNNPVELARHSIHHVHELIHRVFTNADGAGEAAIAPLMDVFSEDFSMVTTSAAVVGRAQVEQLFKGAVGARPGLEIDISDLHTIWHEGPTVALRYKETHRQNQRETSRISVAILRVHQHSTRWLYLHETPLAQENPA</sequence>
<dbReference type="KEGG" id="pke:DLD99_22915"/>
<dbReference type="SUPFAM" id="SSF54427">
    <property type="entry name" value="NTF2-like"/>
    <property type="match status" value="1"/>
</dbReference>
<reference evidence="1 2" key="1">
    <citation type="submission" date="2018-05" db="EMBL/GenBank/DDBJ databases">
        <title>Complete genome sequence of Pseudomonas kribbensis 46-2(T).</title>
        <authorList>
            <person name="Jeong H."/>
            <person name="Lee S.-G."/>
            <person name="Rha E."/>
            <person name="Kim H."/>
        </authorList>
    </citation>
    <scope>NUCLEOTIDE SEQUENCE [LARGE SCALE GENOMIC DNA]</scope>
    <source>
        <strain evidence="1 2">46-2</strain>
    </source>
</reference>
<dbReference type="Gene3D" id="3.10.450.50">
    <property type="match status" value="1"/>
</dbReference>
<proteinExistence type="predicted"/>
<keyword evidence="2" id="KW-1185">Reference proteome</keyword>
<organism evidence="1 2">
    <name type="scientific">Pseudomonas kribbensis</name>
    <dbReference type="NCBI Taxonomy" id="1628086"/>
    <lineage>
        <taxon>Bacteria</taxon>
        <taxon>Pseudomonadati</taxon>
        <taxon>Pseudomonadota</taxon>
        <taxon>Gammaproteobacteria</taxon>
        <taxon>Pseudomonadales</taxon>
        <taxon>Pseudomonadaceae</taxon>
        <taxon>Pseudomonas</taxon>
    </lineage>
</organism>
<dbReference type="Proteomes" id="UP000253720">
    <property type="component" value="Chromosome"/>
</dbReference>
<dbReference type="RefSeq" id="WP_114885232.1">
    <property type="nucleotide sequence ID" value="NZ_CP029608.1"/>
</dbReference>
<dbReference type="InterPro" id="IPR032710">
    <property type="entry name" value="NTF2-like_dom_sf"/>
</dbReference>
<gene>
    <name evidence="1" type="ORF">DLD99_22915</name>
</gene>
<evidence type="ECO:0000313" key="2">
    <source>
        <dbReference type="Proteomes" id="UP000253720"/>
    </source>
</evidence>
<protein>
    <submittedName>
        <fullName evidence="1">DUF4440 domain-containing protein</fullName>
    </submittedName>
</protein>